<accession>A0A6A5VYJ6</accession>
<evidence type="ECO:0000313" key="2">
    <source>
        <dbReference type="Proteomes" id="UP000799779"/>
    </source>
</evidence>
<dbReference type="Proteomes" id="UP000799779">
    <property type="component" value="Unassembled WGS sequence"/>
</dbReference>
<evidence type="ECO:0000313" key="1">
    <source>
        <dbReference type="EMBL" id="KAF1992931.1"/>
    </source>
</evidence>
<organism evidence="1 2">
    <name type="scientific">Amniculicola lignicola CBS 123094</name>
    <dbReference type="NCBI Taxonomy" id="1392246"/>
    <lineage>
        <taxon>Eukaryota</taxon>
        <taxon>Fungi</taxon>
        <taxon>Dikarya</taxon>
        <taxon>Ascomycota</taxon>
        <taxon>Pezizomycotina</taxon>
        <taxon>Dothideomycetes</taxon>
        <taxon>Pleosporomycetidae</taxon>
        <taxon>Pleosporales</taxon>
        <taxon>Amniculicolaceae</taxon>
        <taxon>Amniculicola</taxon>
    </lineage>
</organism>
<keyword evidence="2" id="KW-1185">Reference proteome</keyword>
<name>A0A6A5VYJ6_9PLEO</name>
<dbReference type="AlphaFoldDB" id="A0A6A5VYJ6"/>
<protein>
    <submittedName>
        <fullName evidence="1">Uncharacterized protein</fullName>
    </submittedName>
</protein>
<proteinExistence type="predicted"/>
<gene>
    <name evidence="1" type="ORF">P154DRAFT_540832</name>
</gene>
<reference evidence="1" key="1">
    <citation type="journal article" date="2020" name="Stud. Mycol.">
        <title>101 Dothideomycetes genomes: a test case for predicting lifestyles and emergence of pathogens.</title>
        <authorList>
            <person name="Haridas S."/>
            <person name="Albert R."/>
            <person name="Binder M."/>
            <person name="Bloem J."/>
            <person name="Labutti K."/>
            <person name="Salamov A."/>
            <person name="Andreopoulos B."/>
            <person name="Baker S."/>
            <person name="Barry K."/>
            <person name="Bills G."/>
            <person name="Bluhm B."/>
            <person name="Cannon C."/>
            <person name="Castanera R."/>
            <person name="Culley D."/>
            <person name="Daum C."/>
            <person name="Ezra D."/>
            <person name="Gonzalez J."/>
            <person name="Henrissat B."/>
            <person name="Kuo A."/>
            <person name="Liang C."/>
            <person name="Lipzen A."/>
            <person name="Lutzoni F."/>
            <person name="Magnuson J."/>
            <person name="Mondo S."/>
            <person name="Nolan M."/>
            <person name="Ohm R."/>
            <person name="Pangilinan J."/>
            <person name="Park H.-J."/>
            <person name="Ramirez L."/>
            <person name="Alfaro M."/>
            <person name="Sun H."/>
            <person name="Tritt A."/>
            <person name="Yoshinaga Y."/>
            <person name="Zwiers L.-H."/>
            <person name="Turgeon B."/>
            <person name="Goodwin S."/>
            <person name="Spatafora J."/>
            <person name="Crous P."/>
            <person name="Grigoriev I."/>
        </authorList>
    </citation>
    <scope>NUCLEOTIDE SEQUENCE</scope>
    <source>
        <strain evidence="1">CBS 123094</strain>
    </source>
</reference>
<dbReference type="EMBL" id="ML977750">
    <property type="protein sequence ID" value="KAF1992931.1"/>
    <property type="molecule type" value="Genomic_DNA"/>
</dbReference>
<sequence length="343" mass="39341">MDSTAIPASRTGEVATKGGKQYLEELDAIEQNYALVFGPSSDLALETSFQLLRDWAYTALENTRSWIVEAWSKTIHNVESAAIRTKQSEFLVSRRKEWWRVINIFSLELPPHFHNQLERDPPTNPQRWFYCMSECLTDLEPKIITRRPASKDTDPKLLCDDRVLRKYLACMINEIGRLGQMEGGSEYAFWWYIYIKVDLLFNPFNPFNRHDTMFPGTRKLLNTSVDNALASMLQGVRSSPGYLRGRTLLFHSSAAYESLGKYLGPFVKGSGFIGCEVMEANFQSTVNILLDHVGKYHEDMVLLAAGRSLPRELTDMVLSHMPHAKSGIESRSFWDLFDYRQCL</sequence>